<keyword evidence="6" id="KW-1185">Reference proteome</keyword>
<feature type="transmembrane region" description="Helical" evidence="3">
    <location>
        <begin position="43"/>
        <end position="61"/>
    </location>
</feature>
<feature type="transmembrane region" description="Helical" evidence="3">
    <location>
        <begin position="282"/>
        <end position="299"/>
    </location>
</feature>
<dbReference type="GO" id="GO:0016747">
    <property type="term" value="F:acyltransferase activity, transferring groups other than amino-acyl groups"/>
    <property type="evidence" value="ECO:0007669"/>
    <property type="project" value="InterPro"/>
</dbReference>
<comment type="similarity">
    <text evidence="2">Belongs to the acyltransferase 3 family.</text>
</comment>
<keyword evidence="3" id="KW-0812">Transmembrane</keyword>
<comment type="subcellular location">
    <subcellularLocation>
        <location evidence="1">Membrane</location>
    </subcellularLocation>
</comment>
<dbReference type="GO" id="GO:0009103">
    <property type="term" value="P:lipopolysaccharide biosynthetic process"/>
    <property type="evidence" value="ECO:0007669"/>
    <property type="project" value="TreeGrafter"/>
</dbReference>
<name>A0A1Q5P2Z7_9BACI</name>
<evidence type="ECO:0000313" key="5">
    <source>
        <dbReference type="EMBL" id="OKL36568.1"/>
    </source>
</evidence>
<feature type="transmembrane region" description="Helical" evidence="3">
    <location>
        <begin position="21"/>
        <end position="37"/>
    </location>
</feature>
<dbReference type="OrthoDB" id="9796461at2"/>
<feature type="transmembrane region" description="Helical" evidence="3">
    <location>
        <begin position="245"/>
        <end position="262"/>
    </location>
</feature>
<dbReference type="GO" id="GO:0016020">
    <property type="term" value="C:membrane"/>
    <property type="evidence" value="ECO:0007669"/>
    <property type="project" value="TreeGrafter"/>
</dbReference>
<keyword evidence="3" id="KW-0472">Membrane</keyword>
<evidence type="ECO:0000256" key="1">
    <source>
        <dbReference type="ARBA" id="ARBA00004370"/>
    </source>
</evidence>
<evidence type="ECO:0000259" key="4">
    <source>
        <dbReference type="Pfam" id="PF01757"/>
    </source>
</evidence>
<feature type="transmembrane region" description="Helical" evidence="3">
    <location>
        <begin position="210"/>
        <end position="233"/>
    </location>
</feature>
<dbReference type="Proteomes" id="UP000186524">
    <property type="component" value="Unassembled WGS sequence"/>
</dbReference>
<dbReference type="AlphaFoldDB" id="A0A1Q5P2Z7"/>
<dbReference type="InterPro" id="IPR002656">
    <property type="entry name" value="Acyl_transf_3_dom"/>
</dbReference>
<evidence type="ECO:0000313" key="6">
    <source>
        <dbReference type="Proteomes" id="UP000186524"/>
    </source>
</evidence>
<sequence length="365" mass="42567">MSKLSLNLVKNDNQASRILDLMRFLSALIVVLFHFYVPLPGYQAVMVFFVLSGYFISSTVLKTVSENRWNWSDYLLKRITRLWIVLLPCLLLTFIWAKVQMNLFEETKIFSYLDWKVFLGNLFFLQGIVVPVYGANGPLWSLSYEFWYYILFPCLVLIFLSRKKSAKVLYALMFIVISLCVGQKIMEYFLVWLLGALIPLVKPFKLKKQFFNYLIFLFSAVLALISMKTYVLFEDYPAFQIIPDLSIGITFSFLVYVIISLFNNRPSRRNFNLSKQLAGFSYTLYLTHYPLANFIFAWLASPLWPFAEGGIFIKIMIAIFVIVYGWIIASLTENHTDKVRKSISKLIFRDKTKKAETPYAVTKIQ</sequence>
<feature type="domain" description="Acyltransferase 3" evidence="4">
    <location>
        <begin position="19"/>
        <end position="324"/>
    </location>
</feature>
<dbReference type="Pfam" id="PF01757">
    <property type="entry name" value="Acyl_transf_3"/>
    <property type="match status" value="1"/>
</dbReference>
<accession>A0A1Q5P2Z7</accession>
<organism evidence="5 6">
    <name type="scientific">Domibacillus mangrovi</name>
    <dbReference type="NCBI Taxonomy" id="1714354"/>
    <lineage>
        <taxon>Bacteria</taxon>
        <taxon>Bacillati</taxon>
        <taxon>Bacillota</taxon>
        <taxon>Bacilli</taxon>
        <taxon>Bacillales</taxon>
        <taxon>Bacillaceae</taxon>
        <taxon>Domibacillus</taxon>
    </lineage>
</organism>
<feature type="transmembrane region" description="Helical" evidence="3">
    <location>
        <begin position="82"/>
        <end position="97"/>
    </location>
</feature>
<dbReference type="STRING" id="1714354.BLL40_07460"/>
<dbReference type="PANTHER" id="PTHR23028:SF53">
    <property type="entry name" value="ACYL_TRANSF_3 DOMAIN-CONTAINING PROTEIN"/>
    <property type="match status" value="1"/>
</dbReference>
<dbReference type="PANTHER" id="PTHR23028">
    <property type="entry name" value="ACETYLTRANSFERASE"/>
    <property type="match status" value="1"/>
</dbReference>
<feature type="transmembrane region" description="Helical" evidence="3">
    <location>
        <begin position="168"/>
        <end position="198"/>
    </location>
</feature>
<feature type="transmembrane region" description="Helical" evidence="3">
    <location>
        <begin position="117"/>
        <end position="134"/>
    </location>
</feature>
<feature type="transmembrane region" description="Helical" evidence="3">
    <location>
        <begin position="311"/>
        <end position="331"/>
    </location>
</feature>
<feature type="transmembrane region" description="Helical" evidence="3">
    <location>
        <begin position="146"/>
        <end position="162"/>
    </location>
</feature>
<protein>
    <recommendedName>
        <fullName evidence="4">Acyltransferase 3 domain-containing protein</fullName>
    </recommendedName>
</protein>
<evidence type="ECO:0000256" key="3">
    <source>
        <dbReference type="SAM" id="Phobius"/>
    </source>
</evidence>
<reference evidence="5 6" key="1">
    <citation type="submission" date="2016-12" db="EMBL/GenBank/DDBJ databases">
        <title>Domibacillus sp. SAOS 44 whole genome sequencing.</title>
        <authorList>
            <person name="Verma A."/>
            <person name="Krishnamurthi S."/>
        </authorList>
    </citation>
    <scope>NUCLEOTIDE SEQUENCE [LARGE SCALE GENOMIC DNA]</scope>
    <source>
        <strain evidence="5 6">SAOS 44</strain>
    </source>
</reference>
<comment type="caution">
    <text evidence="5">The sequence shown here is derived from an EMBL/GenBank/DDBJ whole genome shotgun (WGS) entry which is preliminary data.</text>
</comment>
<gene>
    <name evidence="5" type="ORF">BLL40_07460</name>
</gene>
<dbReference type="RefSeq" id="WP_073711293.1">
    <property type="nucleotide sequence ID" value="NZ_MRWQ01000006.1"/>
</dbReference>
<keyword evidence="3" id="KW-1133">Transmembrane helix</keyword>
<dbReference type="EMBL" id="MRWQ01000006">
    <property type="protein sequence ID" value="OKL36568.1"/>
    <property type="molecule type" value="Genomic_DNA"/>
</dbReference>
<dbReference type="InterPro" id="IPR050879">
    <property type="entry name" value="Acyltransferase_3"/>
</dbReference>
<evidence type="ECO:0000256" key="2">
    <source>
        <dbReference type="ARBA" id="ARBA00007400"/>
    </source>
</evidence>
<proteinExistence type="inferred from homology"/>